<reference evidence="6" key="2">
    <citation type="submission" date="2023-05" db="EMBL/GenBank/DDBJ databases">
        <authorList>
            <consortium name="Lawrence Berkeley National Laboratory"/>
            <person name="Steindorff A."/>
            <person name="Hensen N."/>
            <person name="Bonometti L."/>
            <person name="Westerberg I."/>
            <person name="Brannstrom I.O."/>
            <person name="Guillou S."/>
            <person name="Cros-Aarteil S."/>
            <person name="Calhoun S."/>
            <person name="Haridas S."/>
            <person name="Kuo A."/>
            <person name="Mondo S."/>
            <person name="Pangilinan J."/>
            <person name="Riley R."/>
            <person name="Labutti K."/>
            <person name="Andreopoulos B."/>
            <person name="Lipzen A."/>
            <person name="Chen C."/>
            <person name="Yanf M."/>
            <person name="Daum C."/>
            <person name="Ng V."/>
            <person name="Clum A."/>
            <person name="Ohm R."/>
            <person name="Martin F."/>
            <person name="Silar P."/>
            <person name="Natvig D."/>
            <person name="Lalanne C."/>
            <person name="Gautier V."/>
            <person name="Ament-Velasquez S.L."/>
            <person name="Kruys A."/>
            <person name="Hutchinson M.I."/>
            <person name="Powell A.J."/>
            <person name="Barry K."/>
            <person name="Miller A.N."/>
            <person name="Grigoriev I.V."/>
            <person name="Debuchy R."/>
            <person name="Gladieux P."/>
            <person name="Thoren M.H."/>
            <person name="Johannesson H."/>
        </authorList>
    </citation>
    <scope>NUCLEOTIDE SEQUENCE</scope>
    <source>
        <strain evidence="6">CBS 103.79</strain>
    </source>
</reference>
<evidence type="ECO:0000256" key="2">
    <source>
        <dbReference type="ARBA" id="ARBA00022723"/>
    </source>
</evidence>
<evidence type="ECO:0000256" key="4">
    <source>
        <dbReference type="ARBA" id="ARBA00023239"/>
    </source>
</evidence>
<dbReference type="SUPFAM" id="SSF51316">
    <property type="entry name" value="Mss4-like"/>
    <property type="match status" value="1"/>
</dbReference>
<sequence>MRGSCLCEGVKFTVQGEPENVFICYCSHCAKNAGAPGQISAKFKRTDVEVLEGADLMRTWTLTDNLSGAEKHKVFCSRCGCTLWTIPMKHGGNHLIVRTALIEKGFERLPYKAEFFASRKVPLAATEVKSWDTMPGGAKPV</sequence>
<name>A0AAN6MBK7_9PEZI</name>
<dbReference type="EMBL" id="MU856082">
    <property type="protein sequence ID" value="KAK3897735.1"/>
    <property type="molecule type" value="Genomic_DNA"/>
</dbReference>
<reference evidence="6" key="1">
    <citation type="journal article" date="2023" name="Mol. Phylogenet. Evol.">
        <title>Genome-scale phylogeny and comparative genomics of the fungal order Sordariales.</title>
        <authorList>
            <person name="Hensen N."/>
            <person name="Bonometti L."/>
            <person name="Westerberg I."/>
            <person name="Brannstrom I.O."/>
            <person name="Guillou S."/>
            <person name="Cros-Aarteil S."/>
            <person name="Calhoun S."/>
            <person name="Haridas S."/>
            <person name="Kuo A."/>
            <person name="Mondo S."/>
            <person name="Pangilinan J."/>
            <person name="Riley R."/>
            <person name="LaButti K."/>
            <person name="Andreopoulos B."/>
            <person name="Lipzen A."/>
            <person name="Chen C."/>
            <person name="Yan M."/>
            <person name="Daum C."/>
            <person name="Ng V."/>
            <person name="Clum A."/>
            <person name="Steindorff A."/>
            <person name="Ohm R.A."/>
            <person name="Martin F."/>
            <person name="Silar P."/>
            <person name="Natvig D.O."/>
            <person name="Lalanne C."/>
            <person name="Gautier V."/>
            <person name="Ament-Velasquez S.L."/>
            <person name="Kruys A."/>
            <person name="Hutchinson M.I."/>
            <person name="Powell A.J."/>
            <person name="Barry K."/>
            <person name="Miller A.N."/>
            <person name="Grigoriev I.V."/>
            <person name="Debuchy R."/>
            <person name="Gladieux P."/>
            <person name="Hiltunen Thoren M."/>
            <person name="Johannesson H."/>
        </authorList>
    </citation>
    <scope>NUCLEOTIDE SEQUENCE</scope>
    <source>
        <strain evidence="6">CBS 103.79</strain>
    </source>
</reference>
<evidence type="ECO:0000256" key="3">
    <source>
        <dbReference type="ARBA" id="ARBA00022833"/>
    </source>
</evidence>
<accession>A0AAN6MBK7</accession>
<gene>
    <name evidence="6" type="ORF">C8A05DRAFT_19554</name>
</gene>
<dbReference type="PANTHER" id="PTHR33337:SF31">
    <property type="entry name" value="DUF636 DOMAIN PROTEIN (AFU_ORTHOLOGUE AFUA_2G12650)"/>
    <property type="match status" value="1"/>
</dbReference>
<dbReference type="Pfam" id="PF04828">
    <property type="entry name" value="GFA"/>
    <property type="match status" value="1"/>
</dbReference>
<dbReference type="GO" id="GO:0016846">
    <property type="term" value="F:carbon-sulfur lyase activity"/>
    <property type="evidence" value="ECO:0007669"/>
    <property type="project" value="InterPro"/>
</dbReference>
<comment type="caution">
    <text evidence="6">The sequence shown here is derived from an EMBL/GenBank/DDBJ whole genome shotgun (WGS) entry which is preliminary data.</text>
</comment>
<dbReference type="Proteomes" id="UP001303889">
    <property type="component" value="Unassembled WGS sequence"/>
</dbReference>
<protein>
    <submittedName>
        <fullName evidence="6">Mss4-like protein</fullName>
    </submittedName>
</protein>
<evidence type="ECO:0000256" key="1">
    <source>
        <dbReference type="ARBA" id="ARBA00005495"/>
    </source>
</evidence>
<comment type="similarity">
    <text evidence="1">Belongs to the Gfa family.</text>
</comment>
<evidence type="ECO:0000259" key="5">
    <source>
        <dbReference type="PROSITE" id="PS51891"/>
    </source>
</evidence>
<evidence type="ECO:0000313" key="7">
    <source>
        <dbReference type="Proteomes" id="UP001303889"/>
    </source>
</evidence>
<dbReference type="InterPro" id="IPR006913">
    <property type="entry name" value="CENP-V/GFA"/>
</dbReference>
<keyword evidence="3" id="KW-0862">Zinc</keyword>
<keyword evidence="4" id="KW-0456">Lyase</keyword>
<keyword evidence="7" id="KW-1185">Reference proteome</keyword>
<dbReference type="InterPro" id="IPR011057">
    <property type="entry name" value="Mss4-like_sf"/>
</dbReference>
<evidence type="ECO:0000313" key="6">
    <source>
        <dbReference type="EMBL" id="KAK3897735.1"/>
    </source>
</evidence>
<feature type="domain" description="CENP-V/GFA" evidence="5">
    <location>
        <begin position="1"/>
        <end position="132"/>
    </location>
</feature>
<dbReference type="AlphaFoldDB" id="A0AAN6MBK7"/>
<dbReference type="PROSITE" id="PS51891">
    <property type="entry name" value="CENP_V_GFA"/>
    <property type="match status" value="1"/>
</dbReference>
<dbReference type="PANTHER" id="PTHR33337">
    <property type="entry name" value="GFA DOMAIN-CONTAINING PROTEIN"/>
    <property type="match status" value="1"/>
</dbReference>
<keyword evidence="2" id="KW-0479">Metal-binding</keyword>
<proteinExistence type="inferred from homology"/>
<organism evidence="6 7">
    <name type="scientific">Staphylotrichum tortipilum</name>
    <dbReference type="NCBI Taxonomy" id="2831512"/>
    <lineage>
        <taxon>Eukaryota</taxon>
        <taxon>Fungi</taxon>
        <taxon>Dikarya</taxon>
        <taxon>Ascomycota</taxon>
        <taxon>Pezizomycotina</taxon>
        <taxon>Sordariomycetes</taxon>
        <taxon>Sordariomycetidae</taxon>
        <taxon>Sordariales</taxon>
        <taxon>Chaetomiaceae</taxon>
        <taxon>Staphylotrichum</taxon>
    </lineage>
</organism>
<dbReference type="GO" id="GO:0046872">
    <property type="term" value="F:metal ion binding"/>
    <property type="evidence" value="ECO:0007669"/>
    <property type="project" value="UniProtKB-KW"/>
</dbReference>
<dbReference type="Gene3D" id="3.90.1590.10">
    <property type="entry name" value="glutathione-dependent formaldehyde- activating enzyme (gfa)"/>
    <property type="match status" value="1"/>
</dbReference>